<dbReference type="PaxDb" id="243230-DR_2292"/>
<evidence type="ECO:0000313" key="2">
    <source>
        <dbReference type="Proteomes" id="UP000002524"/>
    </source>
</evidence>
<protein>
    <recommendedName>
        <fullName evidence="3">ABM domain-containing protein</fullName>
    </recommendedName>
</protein>
<dbReference type="InParanoid" id="Q9RS35"/>
<reference evidence="1 2" key="1">
    <citation type="journal article" date="1999" name="Science">
        <title>Genome sequence of the radioresistant bacterium Deinococcus radiodurans R1.</title>
        <authorList>
            <person name="White O."/>
            <person name="Eisen J.A."/>
            <person name="Heidelberg J.F."/>
            <person name="Hickey E.K."/>
            <person name="Peterson J.D."/>
            <person name="Dodson R.J."/>
            <person name="Haft D.H."/>
            <person name="Gwinn M.L."/>
            <person name="Nelson W.C."/>
            <person name="Richardson D.L."/>
            <person name="Moffat K.S."/>
            <person name="Qin H."/>
            <person name="Jiang L."/>
            <person name="Pamphile W."/>
            <person name="Crosby M."/>
            <person name="Shen M."/>
            <person name="Vamathevan J.J."/>
            <person name="Lam P."/>
            <person name="McDonald L."/>
            <person name="Utterback T."/>
            <person name="Zalewski C."/>
            <person name="Makarova K.S."/>
            <person name="Aravind L."/>
            <person name="Daly M.J."/>
            <person name="Minton K.W."/>
            <person name="Fleischmann R.D."/>
            <person name="Ketchum K.A."/>
            <person name="Nelson K.E."/>
            <person name="Salzberg S."/>
            <person name="Smith H.O."/>
            <person name="Venter J.C."/>
            <person name="Fraser C.M."/>
        </authorList>
    </citation>
    <scope>NUCLEOTIDE SEQUENCE [LARGE SCALE GENOMIC DNA]</scope>
    <source>
        <strain evidence="2">ATCC 13939 / DSM 20539 / JCM 16871 / LMG 4051 / NBRC 15346 / NCIMB 9279 / R1 / VKM B-1422</strain>
    </source>
</reference>
<keyword evidence="2" id="KW-1185">Reference proteome</keyword>
<dbReference type="HOGENOM" id="CLU_187495_0_0_0"/>
<dbReference type="EnsemblBacteria" id="AAF11845">
    <property type="protein sequence ID" value="AAF11845"/>
    <property type="gene ID" value="DR_2292"/>
</dbReference>
<dbReference type="OrthoDB" id="71874at2"/>
<organism evidence="1 2">
    <name type="scientific">Deinococcus radiodurans (strain ATCC 13939 / DSM 20539 / JCM 16871 / CCUG 27074 / LMG 4051 / NBRC 15346 / NCIMB 9279 / VKM B-1422 / R1)</name>
    <dbReference type="NCBI Taxonomy" id="243230"/>
    <lineage>
        <taxon>Bacteria</taxon>
        <taxon>Thermotogati</taxon>
        <taxon>Deinococcota</taxon>
        <taxon>Deinococci</taxon>
        <taxon>Deinococcales</taxon>
        <taxon>Deinococcaceae</taxon>
        <taxon>Deinococcus</taxon>
    </lineage>
</organism>
<dbReference type="STRING" id="243230.DR_2292"/>
<proteinExistence type="predicted"/>
<evidence type="ECO:0000313" key="1">
    <source>
        <dbReference type="EMBL" id="AAF11845.1"/>
    </source>
</evidence>
<dbReference type="PATRIC" id="fig|243230.17.peg.2521"/>
<accession>Q9RS35</accession>
<gene>
    <name evidence="1" type="ordered locus">DR_2292</name>
</gene>
<evidence type="ECO:0008006" key="3">
    <source>
        <dbReference type="Google" id="ProtNLM"/>
    </source>
</evidence>
<dbReference type="KEGG" id="dra:DR_2292"/>
<name>Q9RS35_DEIRA</name>
<sequence length="85" mass="9284">METAPHTAWPSTVWYVELRGKEAEATLRQWLEQLPGQAGFAGAELLDSPAQPGLALVASHWSGPLPELTPPAGAKHWTFRVLAQR</sequence>
<dbReference type="PIR" id="F75291">
    <property type="entry name" value="F75291"/>
</dbReference>
<dbReference type="EMBL" id="AE000513">
    <property type="protein sequence ID" value="AAF11845.1"/>
    <property type="molecule type" value="Genomic_DNA"/>
</dbReference>
<dbReference type="Proteomes" id="UP000002524">
    <property type="component" value="Chromosome 1"/>
</dbReference>
<dbReference type="AlphaFoldDB" id="Q9RS35"/>